<keyword evidence="4" id="KW-1185">Reference proteome</keyword>
<dbReference type="InterPro" id="IPR050348">
    <property type="entry name" value="Protein-Tyr_Phosphatase"/>
</dbReference>
<dbReference type="PANTHER" id="PTHR19134:SF561">
    <property type="entry name" value="PROTEIN TYROSINE PHOSPHATASE 36E, ISOFORM A"/>
    <property type="match status" value="1"/>
</dbReference>
<dbReference type="Pfam" id="PF00102">
    <property type="entry name" value="Y_phosphatase"/>
    <property type="match status" value="1"/>
</dbReference>
<dbReference type="PANTHER" id="PTHR19134">
    <property type="entry name" value="RECEPTOR-TYPE TYROSINE-PROTEIN PHOSPHATASE"/>
    <property type="match status" value="1"/>
</dbReference>
<dbReference type="InterPro" id="IPR000242">
    <property type="entry name" value="PTP_cat"/>
</dbReference>
<dbReference type="PROSITE" id="PS50055">
    <property type="entry name" value="TYR_PHOSPHATASE_PTP"/>
    <property type="match status" value="1"/>
</dbReference>
<organism evidence="3 4">
    <name type="scientific">Caenorhabditis nigoni</name>
    <dbReference type="NCBI Taxonomy" id="1611254"/>
    <lineage>
        <taxon>Eukaryota</taxon>
        <taxon>Metazoa</taxon>
        <taxon>Ecdysozoa</taxon>
        <taxon>Nematoda</taxon>
        <taxon>Chromadorea</taxon>
        <taxon>Rhabditida</taxon>
        <taxon>Rhabditina</taxon>
        <taxon>Rhabditomorpha</taxon>
        <taxon>Rhabditoidea</taxon>
        <taxon>Rhabditidae</taxon>
        <taxon>Peloderinae</taxon>
        <taxon>Caenorhabditis</taxon>
    </lineage>
</organism>
<evidence type="ECO:0000313" key="3">
    <source>
        <dbReference type="EMBL" id="PIC44446.1"/>
    </source>
</evidence>
<evidence type="ECO:0000259" key="1">
    <source>
        <dbReference type="PROSITE" id="PS50055"/>
    </source>
</evidence>
<feature type="domain" description="Tyrosine-protein phosphatase" evidence="1">
    <location>
        <begin position="1"/>
        <end position="69"/>
    </location>
</feature>
<dbReference type="GO" id="GO:0004725">
    <property type="term" value="F:protein tyrosine phosphatase activity"/>
    <property type="evidence" value="ECO:0007669"/>
    <property type="project" value="InterPro"/>
</dbReference>
<dbReference type="InterPro" id="IPR029021">
    <property type="entry name" value="Prot-tyrosine_phosphatase-like"/>
</dbReference>
<protein>
    <recommendedName>
        <fullName evidence="5">Tyrosine-protein phosphatase domain-containing protein</fullName>
    </recommendedName>
</protein>
<reference evidence="4" key="1">
    <citation type="submission" date="2017-10" db="EMBL/GenBank/DDBJ databases">
        <title>Rapid genome shrinkage in a self-fertile nematode reveals novel sperm competition proteins.</title>
        <authorList>
            <person name="Yin D."/>
            <person name="Schwarz E.M."/>
            <person name="Thomas C.G."/>
            <person name="Felde R.L."/>
            <person name="Korf I.F."/>
            <person name="Cutter A.D."/>
            <person name="Schartner C.M."/>
            <person name="Ralston E.J."/>
            <person name="Meyer B.J."/>
            <person name="Haag E.S."/>
        </authorList>
    </citation>
    <scope>NUCLEOTIDE SEQUENCE [LARGE SCALE GENOMIC DNA]</scope>
    <source>
        <strain evidence="4">JU1422</strain>
    </source>
</reference>
<evidence type="ECO:0008006" key="5">
    <source>
        <dbReference type="Google" id="ProtNLM"/>
    </source>
</evidence>
<evidence type="ECO:0000313" key="4">
    <source>
        <dbReference type="Proteomes" id="UP000230233"/>
    </source>
</evidence>
<dbReference type="EMBL" id="PDUG01000002">
    <property type="protein sequence ID" value="PIC44446.1"/>
    <property type="molecule type" value="Genomic_DNA"/>
</dbReference>
<dbReference type="STRING" id="1611254.A0A2G5UYV3"/>
<dbReference type="InterPro" id="IPR000387">
    <property type="entry name" value="Tyr_Pase_dom"/>
</dbReference>
<proteinExistence type="predicted"/>
<dbReference type="AlphaFoldDB" id="A0A2G5UYV3"/>
<dbReference type="Proteomes" id="UP000230233">
    <property type="component" value="Chromosome II"/>
</dbReference>
<feature type="domain" description="Tyrosine specific protein phosphatases" evidence="2">
    <location>
        <begin position="10"/>
        <end position="60"/>
    </location>
</feature>
<evidence type="ECO:0000259" key="2">
    <source>
        <dbReference type="PROSITE" id="PS50056"/>
    </source>
</evidence>
<dbReference type="OrthoDB" id="5822709at2759"/>
<dbReference type="PROSITE" id="PS50056">
    <property type="entry name" value="TYR_PHOSPHATASE_2"/>
    <property type="match status" value="1"/>
</dbReference>
<gene>
    <name evidence="3" type="primary">Cnig_chr_II.g4809</name>
    <name evidence="3" type="ORF">B9Z55_004809</name>
</gene>
<accession>A0A2G5UYV3</accession>
<sequence>MCETSRLSFCCNGAGRSGAFLALDANLELMKKTGQLDFFEYAKTLVNSRPHLIDSVEQYMFIYEVLSEVCEGNRT</sequence>
<name>A0A2G5UYV3_9PELO</name>
<dbReference type="SUPFAM" id="SSF52799">
    <property type="entry name" value="(Phosphotyrosine protein) phosphatases II"/>
    <property type="match status" value="1"/>
</dbReference>
<dbReference type="Gene3D" id="3.90.190.10">
    <property type="entry name" value="Protein tyrosine phosphatase superfamily"/>
    <property type="match status" value="1"/>
</dbReference>
<comment type="caution">
    <text evidence="3">The sequence shown here is derived from an EMBL/GenBank/DDBJ whole genome shotgun (WGS) entry which is preliminary data.</text>
</comment>